<comment type="similarity">
    <text evidence="2">Belongs to the BA14k family.</text>
</comment>
<accession>K2PAA1</accession>
<evidence type="ECO:0000313" key="8">
    <source>
        <dbReference type="EMBL" id="EKF44071.1"/>
    </source>
</evidence>
<feature type="chain" id="PRO_5003866177" description="Lectin-like protein BA14k" evidence="7">
    <location>
        <begin position="28"/>
        <end position="141"/>
    </location>
</feature>
<evidence type="ECO:0000256" key="6">
    <source>
        <dbReference type="ARBA" id="ARBA00025321"/>
    </source>
</evidence>
<dbReference type="Pfam" id="PF07886">
    <property type="entry name" value="BA14K"/>
    <property type="match status" value="1"/>
</dbReference>
<dbReference type="RefSeq" id="WP_009756205.1">
    <property type="nucleotide sequence ID" value="NZ_AMSI01000002.1"/>
</dbReference>
<evidence type="ECO:0000256" key="1">
    <source>
        <dbReference type="ARBA" id="ARBA00004167"/>
    </source>
</evidence>
<dbReference type="GO" id="GO:0030246">
    <property type="term" value="F:carbohydrate binding"/>
    <property type="evidence" value="ECO:0007669"/>
    <property type="project" value="UniProtKB-KW"/>
</dbReference>
<dbReference type="InterPro" id="IPR012413">
    <property type="entry name" value="BA14K"/>
</dbReference>
<keyword evidence="5" id="KW-0430">Lectin</keyword>
<comment type="subcellular location">
    <subcellularLocation>
        <location evidence="1">Membrane</location>
        <topology evidence="1">Single-pass membrane protein</topology>
    </subcellularLocation>
</comment>
<dbReference type="Proteomes" id="UP000007374">
    <property type="component" value="Unassembled WGS sequence"/>
</dbReference>
<evidence type="ECO:0000256" key="3">
    <source>
        <dbReference type="ARBA" id="ARBA00020552"/>
    </source>
</evidence>
<evidence type="ECO:0000313" key="9">
    <source>
        <dbReference type="Proteomes" id="UP000007374"/>
    </source>
</evidence>
<organism evidence="8 9">
    <name type="scientific">Nitratireductor indicus C115</name>
    <dbReference type="NCBI Taxonomy" id="1231190"/>
    <lineage>
        <taxon>Bacteria</taxon>
        <taxon>Pseudomonadati</taxon>
        <taxon>Pseudomonadota</taxon>
        <taxon>Alphaproteobacteria</taxon>
        <taxon>Hyphomicrobiales</taxon>
        <taxon>Phyllobacteriaceae</taxon>
        <taxon>Nitratireductor</taxon>
    </lineage>
</organism>
<keyword evidence="7" id="KW-0732">Signal</keyword>
<gene>
    <name evidence="8" type="ORF">NA8A_04645</name>
</gene>
<dbReference type="EMBL" id="AMSI01000002">
    <property type="protein sequence ID" value="EKF44071.1"/>
    <property type="molecule type" value="Genomic_DNA"/>
</dbReference>
<name>K2PAA1_9HYPH</name>
<dbReference type="GO" id="GO:0016020">
    <property type="term" value="C:membrane"/>
    <property type="evidence" value="ECO:0007669"/>
    <property type="project" value="UniProtKB-SubCell"/>
</dbReference>
<keyword evidence="4" id="KW-0472">Membrane</keyword>
<comment type="caution">
    <text evidence="8">The sequence shown here is derived from an EMBL/GenBank/DDBJ whole genome shotgun (WGS) entry which is preliminary data.</text>
</comment>
<evidence type="ECO:0000256" key="4">
    <source>
        <dbReference type="ARBA" id="ARBA00022475"/>
    </source>
</evidence>
<dbReference type="PATRIC" id="fig|1231190.3.peg.971"/>
<dbReference type="OrthoDB" id="8117189at2"/>
<reference evidence="8 9" key="1">
    <citation type="journal article" date="2012" name="J. Bacteriol.">
        <title>Genome Sequence of Nitratireductor indicus Type Strain C115.</title>
        <authorList>
            <person name="Lai Q."/>
            <person name="Li G."/>
            <person name="Yu Z."/>
            <person name="Shao Z."/>
        </authorList>
    </citation>
    <scope>NUCLEOTIDE SEQUENCE [LARGE SCALE GENOMIC DNA]</scope>
    <source>
        <strain evidence="8 9">C115</strain>
    </source>
</reference>
<keyword evidence="4" id="KW-1003">Cell membrane</keyword>
<dbReference type="AlphaFoldDB" id="K2PAA1"/>
<dbReference type="STRING" id="721133.SAMN05216176_101380"/>
<proteinExistence type="inferred from homology"/>
<comment type="function">
    <text evidence="6">Has immunoglobulin-binding and hemagglutination properties, and can bind to mannose. Essential for virulence. May be involved in LPS biosynthesis or polysaccharide transport.</text>
</comment>
<evidence type="ECO:0000256" key="2">
    <source>
        <dbReference type="ARBA" id="ARBA00010270"/>
    </source>
</evidence>
<evidence type="ECO:0000256" key="7">
    <source>
        <dbReference type="SAM" id="SignalP"/>
    </source>
</evidence>
<evidence type="ECO:0000256" key="5">
    <source>
        <dbReference type="ARBA" id="ARBA00022734"/>
    </source>
</evidence>
<keyword evidence="9" id="KW-1185">Reference proteome</keyword>
<protein>
    <recommendedName>
        <fullName evidence="3">Lectin-like protein BA14k</fullName>
    </recommendedName>
</protein>
<dbReference type="eggNOG" id="ENOG5033457">
    <property type="taxonomic scope" value="Bacteria"/>
</dbReference>
<feature type="signal peptide" evidence="7">
    <location>
        <begin position="1"/>
        <end position="27"/>
    </location>
</feature>
<sequence>MKHKLTSLAVSGLIALGFAFAAAPANAMTAGTAGGSLTQLVDKTGSNAPVVKVDHRRGHWHNRRHHNPRRHWRRSAPRSGIYFHFGQPAPRYARPYYRPRVALSRAHVNWCHNRYRSYQVYDNSWQPYNGPRRQCISPYYR</sequence>